<evidence type="ECO:0000256" key="3">
    <source>
        <dbReference type="ARBA" id="ARBA00022833"/>
    </source>
</evidence>
<sequence length="67" mass="7896">MVDRESDTYSCECAMFEHMGILCRHALKVMVHVGVCRIPSHYILKRWSRDARDVLPDHLKCYQKDSD</sequence>
<keyword evidence="2 4" id="KW-0863">Zinc-finger</keyword>
<dbReference type="InterPro" id="IPR006564">
    <property type="entry name" value="Znf_PMZ"/>
</dbReference>
<dbReference type="PROSITE" id="PS50966">
    <property type="entry name" value="ZF_SWIM"/>
    <property type="match status" value="1"/>
</dbReference>
<dbReference type="Pfam" id="PF04434">
    <property type="entry name" value="SWIM"/>
    <property type="match status" value="1"/>
</dbReference>
<evidence type="ECO:0000256" key="1">
    <source>
        <dbReference type="ARBA" id="ARBA00022723"/>
    </source>
</evidence>
<evidence type="ECO:0000313" key="6">
    <source>
        <dbReference type="EnsemblPlants" id="TuG1812G0200002238.01.T01"/>
    </source>
</evidence>
<name>A0A8R7PD93_TRIUA</name>
<dbReference type="EnsemblPlants" id="TuG1812G0200002238.01.T01">
    <property type="protein sequence ID" value="TuG1812G0200002238.01.T01"/>
    <property type="gene ID" value="TuG1812G0200002238.01"/>
</dbReference>
<dbReference type="Gramene" id="TuG1812G0200002238.01.T01">
    <property type="protein sequence ID" value="TuG1812G0200002238.01.T01"/>
    <property type="gene ID" value="TuG1812G0200002238.01"/>
</dbReference>
<proteinExistence type="predicted"/>
<organism evidence="6 7">
    <name type="scientific">Triticum urartu</name>
    <name type="common">Red wild einkorn</name>
    <name type="synonym">Crithodium urartu</name>
    <dbReference type="NCBI Taxonomy" id="4572"/>
    <lineage>
        <taxon>Eukaryota</taxon>
        <taxon>Viridiplantae</taxon>
        <taxon>Streptophyta</taxon>
        <taxon>Embryophyta</taxon>
        <taxon>Tracheophyta</taxon>
        <taxon>Spermatophyta</taxon>
        <taxon>Magnoliopsida</taxon>
        <taxon>Liliopsida</taxon>
        <taxon>Poales</taxon>
        <taxon>Poaceae</taxon>
        <taxon>BOP clade</taxon>
        <taxon>Pooideae</taxon>
        <taxon>Triticodae</taxon>
        <taxon>Triticeae</taxon>
        <taxon>Triticinae</taxon>
        <taxon>Triticum</taxon>
    </lineage>
</organism>
<accession>A0A8R7PD93</accession>
<evidence type="ECO:0000256" key="2">
    <source>
        <dbReference type="ARBA" id="ARBA00022771"/>
    </source>
</evidence>
<evidence type="ECO:0000256" key="4">
    <source>
        <dbReference type="PROSITE-ProRule" id="PRU00325"/>
    </source>
</evidence>
<dbReference type="SMART" id="SM00575">
    <property type="entry name" value="ZnF_PMZ"/>
    <property type="match status" value="1"/>
</dbReference>
<feature type="domain" description="SWIM-type" evidence="5">
    <location>
        <begin position="2"/>
        <end position="34"/>
    </location>
</feature>
<keyword evidence="7" id="KW-1185">Reference proteome</keyword>
<reference evidence="6" key="3">
    <citation type="submission" date="2022-06" db="UniProtKB">
        <authorList>
            <consortium name="EnsemblPlants"/>
        </authorList>
    </citation>
    <scope>IDENTIFICATION</scope>
</reference>
<dbReference type="PANTHER" id="PTHR47482:SF5">
    <property type="entry name" value="FAR1 DOMAIN-CONTAINING PROTEIN"/>
    <property type="match status" value="1"/>
</dbReference>
<dbReference type="InterPro" id="IPR007527">
    <property type="entry name" value="Znf_SWIM"/>
</dbReference>
<evidence type="ECO:0000313" key="7">
    <source>
        <dbReference type="Proteomes" id="UP000015106"/>
    </source>
</evidence>
<dbReference type="AlphaFoldDB" id="A0A8R7PD93"/>
<reference evidence="7" key="1">
    <citation type="journal article" date="2013" name="Nature">
        <title>Draft genome of the wheat A-genome progenitor Triticum urartu.</title>
        <authorList>
            <person name="Ling H.Q."/>
            <person name="Zhao S."/>
            <person name="Liu D."/>
            <person name="Wang J."/>
            <person name="Sun H."/>
            <person name="Zhang C."/>
            <person name="Fan H."/>
            <person name="Li D."/>
            <person name="Dong L."/>
            <person name="Tao Y."/>
            <person name="Gao C."/>
            <person name="Wu H."/>
            <person name="Li Y."/>
            <person name="Cui Y."/>
            <person name="Guo X."/>
            <person name="Zheng S."/>
            <person name="Wang B."/>
            <person name="Yu K."/>
            <person name="Liang Q."/>
            <person name="Yang W."/>
            <person name="Lou X."/>
            <person name="Chen J."/>
            <person name="Feng M."/>
            <person name="Jian J."/>
            <person name="Zhang X."/>
            <person name="Luo G."/>
            <person name="Jiang Y."/>
            <person name="Liu J."/>
            <person name="Wang Z."/>
            <person name="Sha Y."/>
            <person name="Zhang B."/>
            <person name="Wu H."/>
            <person name="Tang D."/>
            <person name="Shen Q."/>
            <person name="Xue P."/>
            <person name="Zou S."/>
            <person name="Wang X."/>
            <person name="Liu X."/>
            <person name="Wang F."/>
            <person name="Yang Y."/>
            <person name="An X."/>
            <person name="Dong Z."/>
            <person name="Zhang K."/>
            <person name="Zhang X."/>
            <person name="Luo M.C."/>
            <person name="Dvorak J."/>
            <person name="Tong Y."/>
            <person name="Wang J."/>
            <person name="Yang H."/>
            <person name="Li Z."/>
            <person name="Wang D."/>
            <person name="Zhang A."/>
            <person name="Wang J."/>
        </authorList>
    </citation>
    <scope>NUCLEOTIDE SEQUENCE</scope>
    <source>
        <strain evidence="7">cv. G1812</strain>
    </source>
</reference>
<protein>
    <recommendedName>
        <fullName evidence="5">SWIM-type domain-containing protein</fullName>
    </recommendedName>
</protein>
<keyword evidence="3" id="KW-0862">Zinc</keyword>
<dbReference type="Proteomes" id="UP000015106">
    <property type="component" value="Chromosome 2"/>
</dbReference>
<reference evidence="6" key="2">
    <citation type="submission" date="2018-03" db="EMBL/GenBank/DDBJ databases">
        <title>The Triticum urartu genome reveals the dynamic nature of wheat genome evolution.</title>
        <authorList>
            <person name="Ling H."/>
            <person name="Ma B."/>
            <person name="Shi X."/>
            <person name="Liu H."/>
            <person name="Dong L."/>
            <person name="Sun H."/>
            <person name="Cao Y."/>
            <person name="Gao Q."/>
            <person name="Zheng S."/>
            <person name="Li Y."/>
            <person name="Yu Y."/>
            <person name="Du H."/>
            <person name="Qi M."/>
            <person name="Li Y."/>
            <person name="Yu H."/>
            <person name="Cui Y."/>
            <person name="Wang N."/>
            <person name="Chen C."/>
            <person name="Wu H."/>
            <person name="Zhao Y."/>
            <person name="Zhang J."/>
            <person name="Li Y."/>
            <person name="Zhou W."/>
            <person name="Zhang B."/>
            <person name="Hu W."/>
            <person name="Eijk M."/>
            <person name="Tang J."/>
            <person name="Witsenboer H."/>
            <person name="Zhao S."/>
            <person name="Li Z."/>
            <person name="Zhang A."/>
            <person name="Wang D."/>
            <person name="Liang C."/>
        </authorList>
    </citation>
    <scope>NUCLEOTIDE SEQUENCE [LARGE SCALE GENOMIC DNA]</scope>
    <source>
        <strain evidence="6">cv. G1812</strain>
    </source>
</reference>
<keyword evidence="1" id="KW-0479">Metal-binding</keyword>
<dbReference type="GO" id="GO:0008270">
    <property type="term" value="F:zinc ion binding"/>
    <property type="evidence" value="ECO:0007669"/>
    <property type="project" value="UniProtKB-KW"/>
</dbReference>
<dbReference type="PANTHER" id="PTHR47482">
    <property type="entry name" value="OS11G0632001 PROTEIN"/>
    <property type="match status" value="1"/>
</dbReference>
<evidence type="ECO:0000259" key="5">
    <source>
        <dbReference type="PROSITE" id="PS50966"/>
    </source>
</evidence>